<dbReference type="Proteomes" id="UP001348817">
    <property type="component" value="Plasmid pFA4"/>
</dbReference>
<dbReference type="GO" id="GO:0043828">
    <property type="term" value="F:tRNA 2-selenouridine synthase activity"/>
    <property type="evidence" value="ECO:0007669"/>
    <property type="project" value="InterPro"/>
</dbReference>
<keyword evidence="1" id="KW-0711">Selenium</keyword>
<dbReference type="PANTHER" id="PTHR30401:SF0">
    <property type="entry name" value="TRNA 2-SELENOURIDINE SYNTHASE"/>
    <property type="match status" value="1"/>
</dbReference>
<dbReference type="PROSITE" id="PS50206">
    <property type="entry name" value="RHODANESE_3"/>
    <property type="match status" value="1"/>
</dbReference>
<evidence type="ECO:0000259" key="2">
    <source>
        <dbReference type="PROSITE" id="PS50206"/>
    </source>
</evidence>
<evidence type="ECO:0000256" key="1">
    <source>
        <dbReference type="ARBA" id="ARBA00023266"/>
    </source>
</evidence>
<reference evidence="3 4" key="1">
    <citation type="submission" date="2021-12" db="EMBL/GenBank/DDBJ databases">
        <title>Genome sequencing of bacteria with rrn-lacking chromosome and rrn-plasmid.</title>
        <authorList>
            <person name="Anda M."/>
            <person name="Iwasaki W."/>
        </authorList>
    </citation>
    <scope>NUCLEOTIDE SEQUENCE [LARGE SCALE GENOMIC DNA]</scope>
    <source>
        <strain evidence="3 4">DSM 100852</strain>
        <plasmid evidence="3 4">pFA4</plasmid>
    </source>
</reference>
<dbReference type="Gene3D" id="3.40.250.10">
    <property type="entry name" value="Rhodanese-like domain"/>
    <property type="match status" value="1"/>
</dbReference>
<sequence length="337" mass="37691">MKKVDVEEFLRLGSSGAIVDVRSPGEYAKGHMPGAVNLPIFTDKERAVVGTIYKQKGQQPAIDRGLEIVGPKMAGFVREARKLAQNDTPLAVHCWRGGMRSGSMAWLFQTAGIPCVLLEGGYKAYRNRCLKIFGEERNYVVLSGMTGSGKTELLHAMEEQGDTIIDLEKMANHRGSAFGSLGMEKQPTCEQFSNDLAELIQSIPTDKTIWLEDESRTVGSVFIPEEFFAQMRQAPRVYLDVEKSARVQRLVKDYACFPKEKLETSLKKIGKKLGSANLNKAIQALEADDFEFVANMALSYYDKAYRHSTQTNDSRSVHITEEPLENVIEKIREASKR</sequence>
<dbReference type="KEGG" id="fax:FUAX_47580"/>
<gene>
    <name evidence="3" type="ORF">FUAX_47580</name>
</gene>
<geneLocation type="plasmid" evidence="3 4">
    <name>pFA4</name>
</geneLocation>
<proteinExistence type="predicted"/>
<dbReference type="GO" id="GO:0002098">
    <property type="term" value="P:tRNA wobble uridine modification"/>
    <property type="evidence" value="ECO:0007669"/>
    <property type="project" value="InterPro"/>
</dbReference>
<dbReference type="RefSeq" id="WP_338395678.1">
    <property type="nucleotide sequence ID" value="NZ_AP025318.1"/>
</dbReference>
<dbReference type="InterPro" id="IPR027417">
    <property type="entry name" value="P-loop_NTPase"/>
</dbReference>
<dbReference type="SUPFAM" id="SSF52540">
    <property type="entry name" value="P-loop containing nucleoside triphosphate hydrolases"/>
    <property type="match status" value="1"/>
</dbReference>
<dbReference type="NCBIfam" id="NF008750">
    <property type="entry name" value="PRK11784.1-2"/>
    <property type="match status" value="1"/>
</dbReference>
<dbReference type="NCBIfam" id="NF008752">
    <property type="entry name" value="PRK11784.1-4"/>
    <property type="match status" value="1"/>
</dbReference>
<dbReference type="InterPro" id="IPR017582">
    <property type="entry name" value="SelU"/>
</dbReference>
<organism evidence="3 4">
    <name type="scientific">Fulvitalea axinellae</name>
    <dbReference type="NCBI Taxonomy" id="1182444"/>
    <lineage>
        <taxon>Bacteria</taxon>
        <taxon>Pseudomonadati</taxon>
        <taxon>Bacteroidota</taxon>
        <taxon>Cytophagia</taxon>
        <taxon>Cytophagales</taxon>
        <taxon>Persicobacteraceae</taxon>
        <taxon>Fulvitalea</taxon>
    </lineage>
</organism>
<dbReference type="PROSITE" id="PS00383">
    <property type="entry name" value="TYR_PHOSPHATASE_1"/>
    <property type="match status" value="1"/>
</dbReference>
<dbReference type="PANTHER" id="PTHR30401">
    <property type="entry name" value="TRNA 2-SELENOURIDINE SYNTHASE"/>
    <property type="match status" value="1"/>
</dbReference>
<dbReference type="AlphaFoldDB" id="A0AAU9DGT0"/>
<dbReference type="InterPro" id="IPR058840">
    <property type="entry name" value="AAA_SelU"/>
</dbReference>
<dbReference type="Pfam" id="PF00581">
    <property type="entry name" value="Rhodanese"/>
    <property type="match status" value="1"/>
</dbReference>
<keyword evidence="3" id="KW-0614">Plasmid</keyword>
<dbReference type="EMBL" id="AP025318">
    <property type="protein sequence ID" value="BDD12326.1"/>
    <property type="molecule type" value="Genomic_DNA"/>
</dbReference>
<dbReference type="Pfam" id="PF26341">
    <property type="entry name" value="AAA_SelU"/>
    <property type="match status" value="1"/>
</dbReference>
<protein>
    <submittedName>
        <fullName evidence="3">tRNA 2-selenouridine synthase</fullName>
    </submittedName>
</protein>
<dbReference type="InterPro" id="IPR001763">
    <property type="entry name" value="Rhodanese-like_dom"/>
</dbReference>
<dbReference type="InterPro" id="IPR016130">
    <property type="entry name" value="Tyr_Pase_AS"/>
</dbReference>
<dbReference type="InterPro" id="IPR036873">
    <property type="entry name" value="Rhodanese-like_dom_sf"/>
</dbReference>
<evidence type="ECO:0000313" key="4">
    <source>
        <dbReference type="Proteomes" id="UP001348817"/>
    </source>
</evidence>
<dbReference type="SMART" id="SM00450">
    <property type="entry name" value="RHOD"/>
    <property type="match status" value="1"/>
</dbReference>
<accession>A0AAU9DGT0</accession>
<dbReference type="Gene3D" id="3.40.50.300">
    <property type="entry name" value="P-loop containing nucleotide triphosphate hydrolases"/>
    <property type="match status" value="1"/>
</dbReference>
<name>A0AAU9DGT0_9BACT</name>
<dbReference type="NCBIfam" id="TIGR03167">
    <property type="entry name" value="tRNA_sel_U_synt"/>
    <property type="match status" value="1"/>
</dbReference>
<evidence type="ECO:0000313" key="3">
    <source>
        <dbReference type="EMBL" id="BDD12326.1"/>
    </source>
</evidence>
<feature type="domain" description="Rhodanese" evidence="2">
    <location>
        <begin position="12"/>
        <end position="134"/>
    </location>
</feature>
<dbReference type="SUPFAM" id="SSF52821">
    <property type="entry name" value="Rhodanese/Cell cycle control phosphatase"/>
    <property type="match status" value="1"/>
</dbReference>
<keyword evidence="4" id="KW-1185">Reference proteome</keyword>
<dbReference type="CDD" id="cd01520">
    <property type="entry name" value="RHOD_YbbB"/>
    <property type="match status" value="1"/>
</dbReference>